<proteinExistence type="predicted"/>
<reference evidence="2 3" key="1">
    <citation type="submission" date="2017-05" db="EMBL/GenBank/DDBJ databases">
        <authorList>
            <person name="Song R."/>
            <person name="Chenine A.L."/>
            <person name="Ruprecht R.M."/>
        </authorList>
    </citation>
    <scope>NUCLEOTIDE SEQUENCE [LARGE SCALE GENOMIC DNA]</scope>
</reference>
<evidence type="ECO:0000313" key="3">
    <source>
        <dbReference type="Proteomes" id="UP000225448"/>
    </source>
</evidence>
<gene>
    <name evidence="2" type="ORF">PHABIO_450</name>
</gene>
<dbReference type="EMBL" id="MF042360">
    <property type="protein sequence ID" value="ARV77079.1"/>
    <property type="molecule type" value="Genomic_DNA"/>
</dbReference>
<keyword evidence="3" id="KW-1185">Reference proteome</keyword>
<accession>A0A1Y0SZW8</accession>
<sequence>MDEGTATHPYEEMAETDSSVKVTPFPEARRRAVRTRCTTGSRELPGKVNHEGDSPVPATNHSKEHAPKGGTHGPYT</sequence>
<name>A0A1Y0SZW8_9CAUD</name>
<protein>
    <submittedName>
        <fullName evidence="2">Uncharacterized protein</fullName>
    </submittedName>
</protein>
<dbReference type="Proteomes" id="UP000225448">
    <property type="component" value="Segment"/>
</dbReference>
<evidence type="ECO:0000256" key="1">
    <source>
        <dbReference type="SAM" id="MobiDB-lite"/>
    </source>
</evidence>
<feature type="region of interest" description="Disordered" evidence="1">
    <location>
        <begin position="1"/>
        <end position="76"/>
    </location>
</feature>
<feature type="compositionally biased region" description="Basic and acidic residues" evidence="1">
    <location>
        <begin position="44"/>
        <end position="53"/>
    </location>
</feature>
<evidence type="ECO:0000313" key="2">
    <source>
        <dbReference type="EMBL" id="ARV77079.1"/>
    </source>
</evidence>
<organism evidence="2 3">
    <name type="scientific">Pseudomonas phage Phabio</name>
    <dbReference type="NCBI Taxonomy" id="2006668"/>
    <lineage>
        <taxon>Viruses</taxon>
        <taxon>Duplodnaviria</taxon>
        <taxon>Heunggongvirae</taxon>
        <taxon>Uroviricota</taxon>
        <taxon>Caudoviricetes</taxon>
        <taxon>Chimalliviridae</taxon>
        <taxon>Phabiovirus</taxon>
        <taxon>Phabiovirus phabio</taxon>
    </lineage>
</organism>